<gene>
    <name evidence="2" type="ORF">DKK74_03745</name>
</gene>
<sequence length="123" mass="13845">MTMTSGYIKEQVELLQQVNQGNRAFTLANPSSLRFTYPTREEIDFGSGLKPLICGEEGILLYDHEARQYMGYFPGHLEIGKETQIRPCTNGEEYDTTGEEHPVDDPVQEEYGTCTVAGPVEEH</sequence>
<name>A0A318MWA9_9BIFI</name>
<dbReference type="OrthoDB" id="10006118at2"/>
<comment type="caution">
    <text evidence="2">The sequence shown here is derived from an EMBL/GenBank/DDBJ whole genome shotgun (WGS) entry which is preliminary data.</text>
</comment>
<protein>
    <submittedName>
        <fullName evidence="2">Uncharacterized protein</fullName>
    </submittedName>
</protein>
<organism evidence="2 3">
    <name type="scientific">Bifidobacterium asteroides</name>
    <dbReference type="NCBI Taxonomy" id="1684"/>
    <lineage>
        <taxon>Bacteria</taxon>
        <taxon>Bacillati</taxon>
        <taxon>Actinomycetota</taxon>
        <taxon>Actinomycetes</taxon>
        <taxon>Bifidobacteriales</taxon>
        <taxon>Bifidobacteriaceae</taxon>
        <taxon>Bifidobacterium</taxon>
    </lineage>
</organism>
<feature type="region of interest" description="Disordered" evidence="1">
    <location>
        <begin position="88"/>
        <end position="107"/>
    </location>
</feature>
<evidence type="ECO:0000313" key="3">
    <source>
        <dbReference type="Proteomes" id="UP000248128"/>
    </source>
</evidence>
<reference evidence="2 3" key="1">
    <citation type="submission" date="2018-05" db="EMBL/GenBank/DDBJ databases">
        <title>Reference genomes for bee gut microbiota database.</title>
        <authorList>
            <person name="Ellegaard K.M."/>
        </authorList>
    </citation>
    <scope>NUCLEOTIDE SEQUENCE [LARGE SCALE GENOMIC DNA]</scope>
    <source>
        <strain evidence="2 3">ESL0199</strain>
    </source>
</reference>
<proteinExistence type="predicted"/>
<accession>A0A318MWA9</accession>
<evidence type="ECO:0000256" key="1">
    <source>
        <dbReference type="SAM" id="MobiDB-lite"/>
    </source>
</evidence>
<dbReference type="Proteomes" id="UP000248128">
    <property type="component" value="Unassembled WGS sequence"/>
</dbReference>
<dbReference type="RefSeq" id="WP_110412872.1">
    <property type="nucleotide sequence ID" value="NZ_QGLK01000003.1"/>
</dbReference>
<evidence type="ECO:0000313" key="2">
    <source>
        <dbReference type="EMBL" id="PXY88295.1"/>
    </source>
</evidence>
<dbReference type="AlphaFoldDB" id="A0A318MWA9"/>
<dbReference type="EMBL" id="QGLK01000003">
    <property type="protein sequence ID" value="PXY88295.1"/>
    <property type="molecule type" value="Genomic_DNA"/>
</dbReference>